<accession>A0A835W4S7</accession>
<dbReference type="OrthoDB" id="526825at2759"/>
<evidence type="ECO:0000313" key="3">
    <source>
        <dbReference type="Proteomes" id="UP000650467"/>
    </source>
</evidence>
<comment type="caution">
    <text evidence="2">The sequence shown here is derived from an EMBL/GenBank/DDBJ whole genome shotgun (WGS) entry which is preliminary data.</text>
</comment>
<reference evidence="2" key="1">
    <citation type="journal article" date="2020" name="bioRxiv">
        <title>Comparative genomics of Chlamydomonas.</title>
        <authorList>
            <person name="Craig R.J."/>
            <person name="Hasan A.R."/>
            <person name="Ness R.W."/>
            <person name="Keightley P.D."/>
        </authorList>
    </citation>
    <scope>NUCLEOTIDE SEQUENCE</scope>
    <source>
        <strain evidence="2">SAG 7.73</strain>
    </source>
</reference>
<evidence type="ECO:0000256" key="1">
    <source>
        <dbReference type="SAM" id="MobiDB-lite"/>
    </source>
</evidence>
<sequence>MPDSPRPDAVAHYEPVRTSIEYVHRRLRKGSQTPPADGAGLLNATRNLVRPAKGKGTPPADEREWQFRTSKQFVPSASFKSHMNTVLDHNLTSTVPEPAAKPVGLRLSERSYVGNLVGGGVSITAESQLHKPMKRPGTAAPAYRTDRVFGMAPGSNNTEMEHQYALMSTARRDVFVNTGRPTTAPACVLVGKKTLSRTGYDLSRAAHDDVVRYRHSGGICPSEYKLSTERPAAPQRATAAASTPESKASFFSARDSYQVNRARGHMSDILMGHI</sequence>
<evidence type="ECO:0000313" key="2">
    <source>
        <dbReference type="EMBL" id="KAG2439360.1"/>
    </source>
</evidence>
<proteinExistence type="predicted"/>
<name>A0A835W4S7_CHLIN</name>
<keyword evidence="3" id="KW-1185">Reference proteome</keyword>
<organism evidence="2 3">
    <name type="scientific">Chlamydomonas incerta</name>
    <dbReference type="NCBI Taxonomy" id="51695"/>
    <lineage>
        <taxon>Eukaryota</taxon>
        <taxon>Viridiplantae</taxon>
        <taxon>Chlorophyta</taxon>
        <taxon>core chlorophytes</taxon>
        <taxon>Chlorophyceae</taxon>
        <taxon>CS clade</taxon>
        <taxon>Chlamydomonadales</taxon>
        <taxon>Chlamydomonadaceae</taxon>
        <taxon>Chlamydomonas</taxon>
    </lineage>
</organism>
<feature type="region of interest" description="Disordered" evidence="1">
    <location>
        <begin position="28"/>
        <end position="62"/>
    </location>
</feature>
<dbReference type="Proteomes" id="UP000650467">
    <property type="component" value="Unassembled WGS sequence"/>
</dbReference>
<dbReference type="AlphaFoldDB" id="A0A835W4S7"/>
<protein>
    <submittedName>
        <fullName evidence="2">Uncharacterized protein</fullName>
    </submittedName>
</protein>
<dbReference type="EMBL" id="JAEHOC010000008">
    <property type="protein sequence ID" value="KAG2439360.1"/>
    <property type="molecule type" value="Genomic_DNA"/>
</dbReference>
<gene>
    <name evidence="2" type="ORF">HXX76_004719</name>
</gene>